<dbReference type="SUPFAM" id="SSF56524">
    <property type="entry name" value="Oxidoreductase molybdopterin-binding domain"/>
    <property type="match status" value="1"/>
</dbReference>
<proteinExistence type="predicted"/>
<dbReference type="RefSeq" id="WP_151727726.1">
    <property type="nucleotide sequence ID" value="NZ_BKZV01000002.1"/>
</dbReference>
<evidence type="ECO:0000313" key="2">
    <source>
        <dbReference type="EMBL" id="GER82884.1"/>
    </source>
</evidence>
<dbReference type="Gene3D" id="3.90.420.10">
    <property type="entry name" value="Oxidoreductase, molybdopterin-binding domain"/>
    <property type="match status" value="1"/>
</dbReference>
<evidence type="ECO:0000313" key="3">
    <source>
        <dbReference type="Proteomes" id="UP000334820"/>
    </source>
</evidence>
<reference evidence="2 3" key="1">
    <citation type="journal article" date="2019" name="Int. J. Syst. Evol. Microbiol.">
        <title>Thermogemmatispora aurantia sp. nov. and Thermogemmatispora argillosa sp. nov., within the class Ktedonobacteria, and emended description of the genus Thermogemmatispora.</title>
        <authorList>
            <person name="Zheng Y."/>
            <person name="Wang C.M."/>
            <person name="Sakai Y."/>
            <person name="Abe K."/>
            <person name="Yokota A."/>
            <person name="Yabe S."/>
        </authorList>
    </citation>
    <scope>NUCLEOTIDE SEQUENCE [LARGE SCALE GENOMIC DNA]</scope>
    <source>
        <strain evidence="2 3">A1-2</strain>
    </source>
</reference>
<sequence length="202" mass="22301">MPQKKEEPRQLSALPSHPLDGAAKEIKGRLRICGCVAYTLELEAADLAHLPRQTWQAPFSCEEGWTVPALTWEGWRLYSLLDLARPLPTARAVAVCAGSYAVWLTLEEAGRALLCDHLNGVPLSREHGAPWRLLVPGGKCYTSVKWVDTLLVSEAMGVSTAEEIARQRLEARRASSLVRAVGRLLYWGLAWSSPFAGERLSQ</sequence>
<evidence type="ECO:0000259" key="1">
    <source>
        <dbReference type="Pfam" id="PF00174"/>
    </source>
</evidence>
<dbReference type="PANTHER" id="PTHR43032">
    <property type="entry name" value="PROTEIN-METHIONINE-SULFOXIDE REDUCTASE"/>
    <property type="match status" value="1"/>
</dbReference>
<protein>
    <recommendedName>
        <fullName evidence="1">Oxidoreductase molybdopterin-binding domain-containing protein</fullName>
    </recommendedName>
</protein>
<accession>A0A5J4K1T0</accession>
<dbReference type="Proteomes" id="UP000334820">
    <property type="component" value="Unassembled WGS sequence"/>
</dbReference>
<name>A0A5J4K1T0_9CHLR</name>
<dbReference type="Pfam" id="PF00174">
    <property type="entry name" value="Oxidored_molyb"/>
    <property type="match status" value="1"/>
</dbReference>
<dbReference type="InterPro" id="IPR036374">
    <property type="entry name" value="OxRdtase_Mopterin-bd_sf"/>
</dbReference>
<dbReference type="PANTHER" id="PTHR43032:SF4">
    <property type="entry name" value="OXIDOREDUCTASE MOLYBDOPTERIN-BINDING DOMAIN-CONTAINING PROTEIN"/>
    <property type="match status" value="1"/>
</dbReference>
<gene>
    <name evidence="2" type="ORF">KTAU_15210</name>
</gene>
<feature type="domain" description="Oxidoreductase molybdopterin-binding" evidence="1">
    <location>
        <begin position="29"/>
        <end position="155"/>
    </location>
</feature>
<keyword evidence="3" id="KW-1185">Reference proteome</keyword>
<comment type="caution">
    <text evidence="2">The sequence shown here is derived from an EMBL/GenBank/DDBJ whole genome shotgun (WGS) entry which is preliminary data.</text>
</comment>
<dbReference type="InterPro" id="IPR000572">
    <property type="entry name" value="OxRdtase_Mopterin-bd_dom"/>
</dbReference>
<organism evidence="2 3">
    <name type="scientific">Thermogemmatispora aurantia</name>
    <dbReference type="NCBI Taxonomy" id="2045279"/>
    <lineage>
        <taxon>Bacteria</taxon>
        <taxon>Bacillati</taxon>
        <taxon>Chloroflexota</taxon>
        <taxon>Ktedonobacteria</taxon>
        <taxon>Thermogemmatisporales</taxon>
        <taxon>Thermogemmatisporaceae</taxon>
        <taxon>Thermogemmatispora</taxon>
    </lineage>
</organism>
<dbReference type="EMBL" id="BKZV01000002">
    <property type="protein sequence ID" value="GER82884.1"/>
    <property type="molecule type" value="Genomic_DNA"/>
</dbReference>
<dbReference type="AlphaFoldDB" id="A0A5J4K1T0"/>